<comment type="caution">
    <text evidence="1">The sequence shown here is derived from an EMBL/GenBank/DDBJ whole genome shotgun (WGS) entry which is preliminary data.</text>
</comment>
<sequence length="151" mass="17497">MYVRVCKLGNFRLQTHLGLFIRELFLRQKEEKGSARSSNSSRFAPGGHPALYGFIRSVFLSPRGGIDDRKHHLCFARKELPPPNFAVAVRRPGQTRRPLSVAGRRSTKKAEDLTVFFFFTFSYAKYTKRKYCNRQKIGTRDVDESPRFRPP</sequence>
<dbReference type="AlphaFoldDB" id="A0A4Y2VGI5"/>
<dbReference type="EMBL" id="BGPR01046655">
    <property type="protein sequence ID" value="GBO23588.1"/>
    <property type="molecule type" value="Genomic_DNA"/>
</dbReference>
<keyword evidence="2" id="KW-1185">Reference proteome</keyword>
<reference evidence="1 2" key="1">
    <citation type="journal article" date="2019" name="Sci. Rep.">
        <title>Orb-weaving spider Araneus ventricosus genome elucidates the spidroin gene catalogue.</title>
        <authorList>
            <person name="Kono N."/>
            <person name="Nakamura H."/>
            <person name="Ohtoshi R."/>
            <person name="Moran D.A.P."/>
            <person name="Shinohara A."/>
            <person name="Yoshida Y."/>
            <person name="Fujiwara M."/>
            <person name="Mori M."/>
            <person name="Tomita M."/>
            <person name="Arakawa K."/>
        </authorList>
    </citation>
    <scope>NUCLEOTIDE SEQUENCE [LARGE SCALE GENOMIC DNA]</scope>
</reference>
<organism evidence="1 2">
    <name type="scientific">Araneus ventricosus</name>
    <name type="common">Orbweaver spider</name>
    <name type="synonym">Epeira ventricosa</name>
    <dbReference type="NCBI Taxonomy" id="182803"/>
    <lineage>
        <taxon>Eukaryota</taxon>
        <taxon>Metazoa</taxon>
        <taxon>Ecdysozoa</taxon>
        <taxon>Arthropoda</taxon>
        <taxon>Chelicerata</taxon>
        <taxon>Arachnida</taxon>
        <taxon>Araneae</taxon>
        <taxon>Araneomorphae</taxon>
        <taxon>Entelegynae</taxon>
        <taxon>Araneoidea</taxon>
        <taxon>Araneidae</taxon>
        <taxon>Araneus</taxon>
    </lineage>
</organism>
<dbReference type="Proteomes" id="UP000499080">
    <property type="component" value="Unassembled WGS sequence"/>
</dbReference>
<name>A0A4Y2VGI5_ARAVE</name>
<evidence type="ECO:0000313" key="2">
    <source>
        <dbReference type="Proteomes" id="UP000499080"/>
    </source>
</evidence>
<proteinExistence type="predicted"/>
<protein>
    <submittedName>
        <fullName evidence="1">Uncharacterized protein</fullName>
    </submittedName>
</protein>
<gene>
    <name evidence="1" type="ORF">AVEN_110185_1</name>
</gene>
<evidence type="ECO:0000313" key="1">
    <source>
        <dbReference type="EMBL" id="GBO23588.1"/>
    </source>
</evidence>
<accession>A0A4Y2VGI5</accession>